<evidence type="ECO:0000313" key="3">
    <source>
        <dbReference type="Proteomes" id="UP000192796"/>
    </source>
</evidence>
<name>A0A1V9FFY3_9BACT</name>
<comment type="caution">
    <text evidence="2">The sequence shown here is derived from an EMBL/GenBank/DDBJ whole genome shotgun (WGS) entry which is preliminary data.</text>
</comment>
<keyword evidence="1" id="KW-0472">Membrane</keyword>
<keyword evidence="1" id="KW-1133">Transmembrane helix</keyword>
<proteinExistence type="predicted"/>
<keyword evidence="1" id="KW-0812">Transmembrane</keyword>
<dbReference type="OrthoDB" id="771794at2"/>
<gene>
    <name evidence="2" type="ORF">A3860_11965</name>
</gene>
<organism evidence="2 3">
    <name type="scientific">Niastella vici</name>
    <dbReference type="NCBI Taxonomy" id="1703345"/>
    <lineage>
        <taxon>Bacteria</taxon>
        <taxon>Pseudomonadati</taxon>
        <taxon>Bacteroidota</taxon>
        <taxon>Chitinophagia</taxon>
        <taxon>Chitinophagales</taxon>
        <taxon>Chitinophagaceae</taxon>
        <taxon>Niastella</taxon>
    </lineage>
</organism>
<sequence>MRKKILLIISVLTIVLFSYLTISTAEIRSGSDGEDTYGYPLTFFIRFSGECDPCLPDAPETEINFLKLLLDLLFAAIFPILGWAFIIKVKKDIKKDLNK</sequence>
<evidence type="ECO:0000313" key="2">
    <source>
        <dbReference type="EMBL" id="OQP57264.1"/>
    </source>
</evidence>
<dbReference type="AlphaFoldDB" id="A0A1V9FFY3"/>
<reference evidence="2 3" key="1">
    <citation type="submission" date="2016-03" db="EMBL/GenBank/DDBJ databases">
        <title>Niastella vici sp. nov., isolated from farmland soil.</title>
        <authorList>
            <person name="Chen L."/>
            <person name="Wang D."/>
            <person name="Yang S."/>
            <person name="Wang G."/>
        </authorList>
    </citation>
    <scope>NUCLEOTIDE SEQUENCE [LARGE SCALE GENOMIC DNA]</scope>
    <source>
        <strain evidence="2 3">DJ57</strain>
    </source>
</reference>
<keyword evidence="3" id="KW-1185">Reference proteome</keyword>
<accession>A0A1V9FFY3</accession>
<feature type="transmembrane region" description="Helical" evidence="1">
    <location>
        <begin position="65"/>
        <end position="87"/>
    </location>
</feature>
<dbReference type="EMBL" id="LVYD01000124">
    <property type="protein sequence ID" value="OQP57264.1"/>
    <property type="molecule type" value="Genomic_DNA"/>
</dbReference>
<dbReference type="RefSeq" id="WP_081156230.1">
    <property type="nucleotide sequence ID" value="NZ_LVYD01000124.1"/>
</dbReference>
<dbReference type="Proteomes" id="UP000192796">
    <property type="component" value="Unassembled WGS sequence"/>
</dbReference>
<evidence type="ECO:0000256" key="1">
    <source>
        <dbReference type="SAM" id="Phobius"/>
    </source>
</evidence>
<protein>
    <submittedName>
        <fullName evidence="2">Uncharacterized protein</fullName>
    </submittedName>
</protein>